<dbReference type="GO" id="GO:0003723">
    <property type="term" value="F:RNA binding"/>
    <property type="evidence" value="ECO:0007669"/>
    <property type="project" value="InterPro"/>
</dbReference>
<keyword evidence="4" id="KW-1185">Reference proteome</keyword>
<feature type="region of interest" description="Disordered" evidence="1">
    <location>
        <begin position="414"/>
        <end position="494"/>
    </location>
</feature>
<evidence type="ECO:0000313" key="3">
    <source>
        <dbReference type="EMBL" id="KAF5941890.1"/>
    </source>
</evidence>
<dbReference type="PANTHER" id="PTHR34568:SF5">
    <property type="entry name" value="RNA-BINDING (RRM_RBD_RNP MOTIFS) FAMILY PROTEIN"/>
    <property type="match status" value="1"/>
</dbReference>
<evidence type="ECO:0000259" key="2">
    <source>
        <dbReference type="SMART" id="SM00360"/>
    </source>
</evidence>
<feature type="compositionally biased region" description="Polar residues" evidence="1">
    <location>
        <begin position="443"/>
        <end position="458"/>
    </location>
</feature>
<feature type="region of interest" description="Disordered" evidence="1">
    <location>
        <begin position="516"/>
        <end position="544"/>
    </location>
</feature>
<dbReference type="InterPro" id="IPR000504">
    <property type="entry name" value="RRM_dom"/>
</dbReference>
<dbReference type="AlphaFoldDB" id="A0A7J7GMF2"/>
<feature type="domain" description="RRM" evidence="2">
    <location>
        <begin position="792"/>
        <end position="859"/>
    </location>
</feature>
<reference evidence="4" key="1">
    <citation type="journal article" date="2020" name="Nat. Commun.">
        <title>Genome assembly of wild tea tree DASZ reveals pedigree and selection history of tea varieties.</title>
        <authorList>
            <person name="Zhang W."/>
            <person name="Zhang Y."/>
            <person name="Qiu H."/>
            <person name="Guo Y."/>
            <person name="Wan H."/>
            <person name="Zhang X."/>
            <person name="Scossa F."/>
            <person name="Alseekh S."/>
            <person name="Zhang Q."/>
            <person name="Wang P."/>
            <person name="Xu L."/>
            <person name="Schmidt M.H."/>
            <person name="Jia X."/>
            <person name="Li D."/>
            <person name="Zhu A."/>
            <person name="Guo F."/>
            <person name="Chen W."/>
            <person name="Ni D."/>
            <person name="Usadel B."/>
            <person name="Fernie A.R."/>
            <person name="Wen W."/>
        </authorList>
    </citation>
    <scope>NUCLEOTIDE SEQUENCE [LARGE SCALE GENOMIC DNA]</scope>
    <source>
        <strain evidence="4">cv. G240</strain>
    </source>
</reference>
<feature type="region of interest" description="Disordered" evidence="1">
    <location>
        <begin position="30"/>
        <end position="49"/>
    </location>
</feature>
<reference evidence="3 4" key="2">
    <citation type="submission" date="2020-07" db="EMBL/GenBank/DDBJ databases">
        <title>Genome assembly of wild tea tree DASZ reveals pedigree and selection history of tea varieties.</title>
        <authorList>
            <person name="Zhang W."/>
        </authorList>
    </citation>
    <scope>NUCLEOTIDE SEQUENCE [LARGE SCALE GENOMIC DNA]</scope>
    <source>
        <strain evidence="4">cv. G240</strain>
        <tissue evidence="3">Leaf</tissue>
    </source>
</reference>
<dbReference type="SUPFAM" id="SSF54928">
    <property type="entry name" value="RNA-binding domain, RBD"/>
    <property type="match status" value="2"/>
</dbReference>
<feature type="region of interest" description="Disordered" evidence="1">
    <location>
        <begin position="122"/>
        <end position="186"/>
    </location>
</feature>
<proteinExistence type="predicted"/>
<feature type="compositionally biased region" description="Basic and acidic residues" evidence="1">
    <location>
        <begin position="122"/>
        <end position="136"/>
    </location>
</feature>
<dbReference type="Pfam" id="PF25896">
    <property type="entry name" value="HTH_AT3G52170"/>
    <property type="match status" value="2"/>
</dbReference>
<dbReference type="Gene3D" id="3.30.70.330">
    <property type="match status" value="1"/>
</dbReference>
<comment type="caution">
    <text evidence="3">The sequence shown here is derived from an EMBL/GenBank/DDBJ whole genome shotgun (WGS) entry which is preliminary data.</text>
</comment>
<name>A0A7J7GMF2_CAMSI</name>
<protein>
    <recommendedName>
        <fullName evidence="2">RRM domain-containing protein</fullName>
    </recommendedName>
</protein>
<dbReference type="CDD" id="cd00590">
    <property type="entry name" value="RRM_SF"/>
    <property type="match status" value="1"/>
</dbReference>
<gene>
    <name evidence="3" type="ORF">HYC85_019532</name>
</gene>
<dbReference type="InterPro" id="IPR058942">
    <property type="entry name" value="AT3G52170-like"/>
</dbReference>
<evidence type="ECO:0000313" key="4">
    <source>
        <dbReference type="Proteomes" id="UP000593564"/>
    </source>
</evidence>
<dbReference type="InterPro" id="IPR035979">
    <property type="entry name" value="RBD_domain_sf"/>
</dbReference>
<feature type="region of interest" description="Disordered" evidence="1">
    <location>
        <begin position="327"/>
        <end position="355"/>
    </location>
</feature>
<dbReference type="InterPro" id="IPR058941">
    <property type="entry name" value="HTH_AT3G52170-like"/>
</dbReference>
<dbReference type="SMART" id="SM00360">
    <property type="entry name" value="RRM"/>
    <property type="match status" value="2"/>
</dbReference>
<feature type="compositionally biased region" description="Polar residues" evidence="1">
    <location>
        <begin position="527"/>
        <end position="536"/>
    </location>
</feature>
<sequence>MAVSRLLQAKSGLHLQRVGLVSPTRWFCSTSSNNGDAQKSSQSKKPPRNRRLSLLNHSYMETHPGTFPKATQVQNKVGGSWYTLKDVLSNLKEKMLGNPQLQNHATNDASDSTVDATVLESRLSHTQRERERERENGSLSPPSSKIRTSFAKSSPTRWFCSTSSNNGDAQKSSQSKKPSAAKEQKTAAVESFVKEYMETHPGTFPKATQVQNKVGGSWYTLKDILSNLKEKMSRNPLLQNHATHDASDSTVDAAVSEVITTHNNKSLRELDEAKNTLMSSKFNQDNISSTAMSCMSSTNMINATASEIVQACSNTDNTDSIELSGPVSIARSSKSSVDSDDNENKTTDSTSHISEECSADSGNLVVFKVIKMHNSPDCIKVAEPACTARLPEAEVVSHDDEKCISTSHIVSENSSEDLVRSNNTSDSSKMVESENGLMKPQRAVSNKVTSHVTLNESATTRHRNHQPETEMMTSGFRPNSGSEMGSKPPLSFSGTQKISRLADLFIRAMNDRATGEMTGEKNDIVAPNSSEYSNDPTGKGKETSSHIMSLIDCIKDLPREQRNMRSHGNIMSNQTDQTSNKSVIRGMQPEANLQRSDNKERKTSLNGHDIHLETNNFSKSEGDSRTGARFEVFSTNSRSEDGEGSDADIASFDCMKSKPSPQVLCPMSKDDLNKTQNEFLAAKGSDQNKVLVRFLHKDAEKSDIGSIFKDCGCITKIKFHPTRSSLKIACIYFKTKEGMQKALEKSDLIVKNKAVVVEATCSTENMPNRTLIPDLIGDPDVPASLVKNPTRTVMIKELTPDMSSHEIKKALAFCGSNVSGFFFGSSSSTTYMEFETEEAKERALEKHSINVSGKKLLIFRIDAPRTTVVRMSTLGMEHPKKKIPSMCETYGQVNSVSWRTGGVVDVHFKIAEWPNMLKILNELNGLQMDGSQWIAQPAPVFPADVLHVLWSHPDERRRLKTQIHRLLQKLYPEVGLTSMTNEYYRMIINE</sequence>
<dbReference type="PANTHER" id="PTHR34568">
    <property type="entry name" value="RRM DOMAIN-CONTAINING PROTEIN"/>
    <property type="match status" value="1"/>
</dbReference>
<dbReference type="Pfam" id="PF00076">
    <property type="entry name" value="RRM_1"/>
    <property type="match status" value="1"/>
</dbReference>
<feature type="compositionally biased region" description="Polar residues" evidence="1">
    <location>
        <begin position="420"/>
        <end position="430"/>
    </location>
</feature>
<dbReference type="InterPro" id="IPR012677">
    <property type="entry name" value="Nucleotide-bd_a/b_plait_sf"/>
</dbReference>
<feature type="compositionally biased region" description="Low complexity" evidence="1">
    <location>
        <begin position="169"/>
        <end position="178"/>
    </location>
</feature>
<feature type="compositionally biased region" description="Polar residues" evidence="1">
    <location>
        <begin position="30"/>
        <end position="44"/>
    </location>
</feature>
<accession>A0A7J7GMF2</accession>
<dbReference type="EMBL" id="JACBKZ010000009">
    <property type="protein sequence ID" value="KAF5941890.1"/>
    <property type="molecule type" value="Genomic_DNA"/>
</dbReference>
<feature type="domain" description="RRM" evidence="2">
    <location>
        <begin position="689"/>
        <end position="758"/>
    </location>
</feature>
<dbReference type="Proteomes" id="UP000593564">
    <property type="component" value="Unassembled WGS sequence"/>
</dbReference>
<feature type="compositionally biased region" description="Polar residues" evidence="1">
    <location>
        <begin position="137"/>
        <end position="168"/>
    </location>
</feature>
<organism evidence="3 4">
    <name type="scientific">Camellia sinensis</name>
    <name type="common">Tea plant</name>
    <name type="synonym">Thea sinensis</name>
    <dbReference type="NCBI Taxonomy" id="4442"/>
    <lineage>
        <taxon>Eukaryota</taxon>
        <taxon>Viridiplantae</taxon>
        <taxon>Streptophyta</taxon>
        <taxon>Embryophyta</taxon>
        <taxon>Tracheophyta</taxon>
        <taxon>Spermatophyta</taxon>
        <taxon>Magnoliopsida</taxon>
        <taxon>eudicotyledons</taxon>
        <taxon>Gunneridae</taxon>
        <taxon>Pentapetalae</taxon>
        <taxon>asterids</taxon>
        <taxon>Ericales</taxon>
        <taxon>Theaceae</taxon>
        <taxon>Camellia</taxon>
    </lineage>
</organism>
<evidence type="ECO:0000256" key="1">
    <source>
        <dbReference type="SAM" id="MobiDB-lite"/>
    </source>
</evidence>